<evidence type="ECO:0000256" key="1">
    <source>
        <dbReference type="ARBA" id="ARBA00004123"/>
    </source>
</evidence>
<dbReference type="InterPro" id="IPR057091">
    <property type="entry name" value="NDC80_loop"/>
</dbReference>
<keyword evidence="11" id="KW-0137">Centromere</keyword>
<keyword evidence="12" id="KW-0862">Zinc</keyword>
<dbReference type="PANTHER" id="PTHR10643:SF2">
    <property type="entry name" value="KINETOCHORE PROTEIN NDC80 HOMOLOG"/>
    <property type="match status" value="1"/>
</dbReference>
<feature type="zinc finger region" description="C3H1-type" evidence="12">
    <location>
        <begin position="972"/>
        <end position="999"/>
    </location>
</feature>
<protein>
    <submittedName>
        <fullName evidence="16">Kinetochore-associated Ndc80 complex subunit ndc80</fullName>
    </submittedName>
</protein>
<feature type="compositionally biased region" description="Low complexity" evidence="14">
    <location>
        <begin position="14"/>
        <end position="28"/>
    </location>
</feature>
<feature type="domain" description="C3H1-type" evidence="15">
    <location>
        <begin position="972"/>
        <end position="999"/>
    </location>
</feature>
<evidence type="ECO:0000256" key="2">
    <source>
        <dbReference type="ARBA" id="ARBA00004629"/>
    </source>
</evidence>
<feature type="compositionally biased region" description="Basic and acidic residues" evidence="14">
    <location>
        <begin position="557"/>
        <end position="566"/>
    </location>
</feature>
<evidence type="ECO:0000313" key="16">
    <source>
        <dbReference type="EMBL" id="KAF9545941.1"/>
    </source>
</evidence>
<evidence type="ECO:0000256" key="10">
    <source>
        <dbReference type="ARBA" id="ARBA00023306"/>
    </source>
</evidence>
<dbReference type="PANTHER" id="PTHR10643">
    <property type="entry name" value="KINETOCHORE PROTEIN NDC80"/>
    <property type="match status" value="1"/>
</dbReference>
<feature type="compositionally biased region" description="Polar residues" evidence="14">
    <location>
        <begin position="929"/>
        <end position="939"/>
    </location>
</feature>
<feature type="region of interest" description="Disordered" evidence="14">
    <location>
        <begin position="1238"/>
        <end position="1273"/>
    </location>
</feature>
<keyword evidence="8 13" id="KW-0175">Coiled coil</keyword>
<comment type="similarity">
    <text evidence="3">Belongs to the NDC80/HEC1 family.</text>
</comment>
<accession>A0A9P6FA05</accession>
<evidence type="ECO:0000256" key="13">
    <source>
        <dbReference type="SAM" id="Coils"/>
    </source>
</evidence>
<feature type="coiled-coil region" evidence="13">
    <location>
        <begin position="332"/>
        <end position="439"/>
    </location>
</feature>
<evidence type="ECO:0000256" key="14">
    <source>
        <dbReference type="SAM" id="MobiDB-lite"/>
    </source>
</evidence>
<evidence type="ECO:0000256" key="6">
    <source>
        <dbReference type="ARBA" id="ARBA00022776"/>
    </source>
</evidence>
<proteinExistence type="inferred from homology"/>
<dbReference type="Gene3D" id="1.10.418.30">
    <property type="entry name" value="Ncd80 complex, Ncd80 subunit"/>
    <property type="match status" value="1"/>
</dbReference>
<dbReference type="Proteomes" id="UP000723463">
    <property type="component" value="Unassembled WGS sequence"/>
</dbReference>
<keyword evidence="9" id="KW-0539">Nucleus</keyword>
<dbReference type="InterPro" id="IPR005550">
    <property type="entry name" value="Kinetochore_Ndc80"/>
</dbReference>
<keyword evidence="10" id="KW-0131">Cell cycle</keyword>
<dbReference type="GO" id="GO:0005634">
    <property type="term" value="C:nucleus"/>
    <property type="evidence" value="ECO:0007669"/>
    <property type="project" value="UniProtKB-SubCell"/>
</dbReference>
<dbReference type="GO" id="GO:0031262">
    <property type="term" value="C:Ndc80 complex"/>
    <property type="evidence" value="ECO:0007669"/>
    <property type="project" value="InterPro"/>
</dbReference>
<keyword evidence="7" id="KW-0995">Kinetochore</keyword>
<feature type="compositionally biased region" description="Low complexity" evidence="14">
    <location>
        <begin position="1130"/>
        <end position="1140"/>
    </location>
</feature>
<feature type="region of interest" description="Disordered" evidence="14">
    <location>
        <begin position="1115"/>
        <end position="1158"/>
    </location>
</feature>
<feature type="coiled-coil region" evidence="13">
    <location>
        <begin position="509"/>
        <end position="550"/>
    </location>
</feature>
<dbReference type="GO" id="GO:0051301">
    <property type="term" value="P:cell division"/>
    <property type="evidence" value="ECO:0007669"/>
    <property type="project" value="UniProtKB-KW"/>
</dbReference>
<dbReference type="InterPro" id="IPR055260">
    <property type="entry name" value="Ndc80_CH"/>
</dbReference>
<keyword evidence="5" id="KW-0132">Cell division</keyword>
<evidence type="ECO:0000313" key="17">
    <source>
        <dbReference type="Proteomes" id="UP000723463"/>
    </source>
</evidence>
<dbReference type="InterPro" id="IPR038273">
    <property type="entry name" value="Ndc80_sf"/>
</dbReference>
<dbReference type="PROSITE" id="PS50103">
    <property type="entry name" value="ZF_C3H1"/>
    <property type="match status" value="1"/>
</dbReference>
<dbReference type="GO" id="GO:0008270">
    <property type="term" value="F:zinc ion binding"/>
    <property type="evidence" value="ECO:0007669"/>
    <property type="project" value="UniProtKB-KW"/>
</dbReference>
<sequence>MTSYPNAMQPPPSAASYSNPAGAGSGNSRWSVSSGFRQSINGGHRNSILNSSVMMSQRPSPMGPLTGDDYGALGSSVMGPPTSGNRRVSSFAPRQSMNGPGPGMGFSLLNNVNIRDPRPVKDKGFQRNLVLHIVNFLTQTGYPHVITNKNLTQPTNKDFQDIFKFLYLKLEPRYEFQKKFEEEVPILLKTMRYPAADSISKTSLYTVGTQHSWPNMLAMLGWMVDVITIIDKYNEMMEAQQMSNAHNRDRDIDPKMDMTQVSPERALYHYLTKTYRVWMLTGNLHDPDIEESMAKSFQRRKEYAEDEVRSLDVMNDTRRQELEAARAEVSPLIALEGEQKTLKKDLEQFKKAIEHGVPRIEEVRMANEETRKNIINKEHKLSDVERAKREVQEIVRTQTTTRAGLETKIEERNRLRRKEDSLKQKVSDFEEEQRTLDKRFQEGESEAERLITEYNVLAVKIGIVPRSGKHAGGQDFELRLDLDNAISGTGNLYSIETKNRAERTVGTLRNQFTTDVNETENELMALKEDLDHLEDQIADKNAEIRIKEYQFGLLSKKHQEDKESARTESANRQTFTESQEEQLQAMMLEINQNTTEADRLEQENTLMERQAAQNREIYNRRIKEILAQLTDAKQHVEEQVGLVQTMASKEVEDSDQQKKHVRQVVAADNAVELQRRNDPENLDAAIHIPLTMSNPVQVDAQFLDRLIRLGSSACQGLKVYGDSELNDADKAYSAAAAAGPTTPSSTTTADTSKQGETKKGFEPQRKYYLEGRIIHKRKLSRRLFFLDVSLVRRRHKSGLSEDITAEQGVASGSEATAAEGTTESDWEYVEAPIDDPTEDEQPQTTQYQRRMEVIARFPIHSLKELDDLWRRVQLGAVVKVFGDIEISEKKKSTASMTNRWSALLHCLDFEILELWGGKDGFEPNPGSAEISNGVITGQNAAGGGGGKASGKKRKSSEMSEDSSASQQQQRGDDSQPHCKFWLNSGKCSKEVCEFWHETDPVKLKAERKRWVNERIQAKRQISHHASDPHQKTTKNQHRERALYFAKWLIDTFTHQCLNAGSGVLDIAGGRGDLSWELQTRQGIRSTVIEPRPGKGMRKWQRKWLEKFKADSSAIDGNCGSEASTVQGEGESSASTPTTADATEEQEPDADKPLGGLADFIPTVKTKPLQATEPSRIQAMLDNQFLETHKDMVSTASIIIGLHPDQATEPIVRAALKAGKPFAIIPCCVFGRDNPHRRLPKNLETDDIVSSSSSSINESVAGEEDEKDGDPSTRPVTSYSDFVTWLETLHPDIKTTWLNFEGMNRVLYWEGPYRY</sequence>
<dbReference type="EMBL" id="JAAAXW010000063">
    <property type="protein sequence ID" value="KAF9545941.1"/>
    <property type="molecule type" value="Genomic_DNA"/>
</dbReference>
<dbReference type="Pfam" id="PF03801">
    <property type="entry name" value="Ndc80_HEC"/>
    <property type="match status" value="1"/>
</dbReference>
<keyword evidence="17" id="KW-1185">Reference proteome</keyword>
<evidence type="ECO:0000256" key="5">
    <source>
        <dbReference type="ARBA" id="ARBA00022618"/>
    </source>
</evidence>
<comment type="subcellular location">
    <subcellularLocation>
        <location evidence="2">Chromosome</location>
        <location evidence="2">Centromere</location>
        <location evidence="2">Kinetochore</location>
    </subcellularLocation>
    <subcellularLocation>
        <location evidence="1">Nucleus</location>
    </subcellularLocation>
</comment>
<name>A0A9P6FA05_9FUNG</name>
<feature type="region of interest" description="Disordered" evidence="14">
    <location>
        <begin position="557"/>
        <end position="579"/>
    </location>
</feature>
<feature type="compositionally biased region" description="Low complexity" evidence="14">
    <location>
        <begin position="735"/>
        <end position="752"/>
    </location>
</feature>
<dbReference type="Pfam" id="PF24487">
    <property type="entry name" value="NDC80_loop"/>
    <property type="match status" value="1"/>
</dbReference>
<feature type="region of interest" description="Disordered" evidence="14">
    <location>
        <begin position="923"/>
        <end position="977"/>
    </location>
</feature>
<keyword evidence="6" id="KW-0498">Mitosis</keyword>
<feature type="region of interest" description="Disordered" evidence="14">
    <location>
        <begin position="735"/>
        <end position="760"/>
    </location>
</feature>
<feature type="region of interest" description="Disordered" evidence="14">
    <location>
        <begin position="1"/>
        <end position="44"/>
    </location>
</feature>
<feature type="compositionally biased region" description="Polar residues" evidence="14">
    <location>
        <begin position="567"/>
        <end position="577"/>
    </location>
</feature>
<comment type="caution">
    <text evidence="16">The sequence shown here is derived from an EMBL/GenBank/DDBJ whole genome shotgun (WGS) entry which is preliminary data.</text>
</comment>
<evidence type="ECO:0000256" key="9">
    <source>
        <dbReference type="ARBA" id="ARBA00023242"/>
    </source>
</evidence>
<dbReference type="InterPro" id="IPR000571">
    <property type="entry name" value="Znf_CCCH"/>
</dbReference>
<evidence type="ECO:0000256" key="3">
    <source>
        <dbReference type="ARBA" id="ARBA00007050"/>
    </source>
</evidence>
<feature type="region of interest" description="Disordered" evidence="14">
    <location>
        <begin position="802"/>
        <end position="824"/>
    </location>
</feature>
<reference evidence="16" key="1">
    <citation type="journal article" date="2020" name="Fungal Divers.">
        <title>Resolving the Mortierellaceae phylogeny through synthesis of multi-gene phylogenetics and phylogenomics.</title>
        <authorList>
            <person name="Vandepol N."/>
            <person name="Liber J."/>
            <person name="Desiro A."/>
            <person name="Na H."/>
            <person name="Kennedy M."/>
            <person name="Barry K."/>
            <person name="Grigoriev I.V."/>
            <person name="Miller A.N."/>
            <person name="O'Donnell K."/>
            <person name="Stajich J.E."/>
            <person name="Bonito G."/>
        </authorList>
    </citation>
    <scope>NUCLEOTIDE SEQUENCE</scope>
    <source>
        <strain evidence="16">NRRL 2591</strain>
    </source>
</reference>
<organism evidence="16 17">
    <name type="scientific">Mortierella hygrophila</name>
    <dbReference type="NCBI Taxonomy" id="979708"/>
    <lineage>
        <taxon>Eukaryota</taxon>
        <taxon>Fungi</taxon>
        <taxon>Fungi incertae sedis</taxon>
        <taxon>Mucoromycota</taxon>
        <taxon>Mortierellomycotina</taxon>
        <taxon>Mortierellomycetes</taxon>
        <taxon>Mortierellales</taxon>
        <taxon>Mortierellaceae</taxon>
        <taxon>Mortierella</taxon>
    </lineage>
</organism>
<evidence type="ECO:0000256" key="4">
    <source>
        <dbReference type="ARBA" id="ARBA00022454"/>
    </source>
</evidence>
<feature type="coiled-coil region" evidence="13">
    <location>
        <begin position="583"/>
        <end position="639"/>
    </location>
</feature>
<evidence type="ECO:0000256" key="8">
    <source>
        <dbReference type="ARBA" id="ARBA00023054"/>
    </source>
</evidence>
<evidence type="ECO:0000256" key="12">
    <source>
        <dbReference type="PROSITE-ProRule" id="PRU00723"/>
    </source>
</evidence>
<evidence type="ECO:0000256" key="11">
    <source>
        <dbReference type="ARBA" id="ARBA00023328"/>
    </source>
</evidence>
<keyword evidence="12" id="KW-0863">Zinc-finger</keyword>
<keyword evidence="12" id="KW-0479">Metal-binding</keyword>
<dbReference type="GO" id="GO:0051315">
    <property type="term" value="P:attachment of mitotic spindle microtubules to kinetochore"/>
    <property type="evidence" value="ECO:0007669"/>
    <property type="project" value="InterPro"/>
</dbReference>
<feature type="compositionally biased region" description="Polar residues" evidence="14">
    <location>
        <begin position="29"/>
        <end position="41"/>
    </location>
</feature>
<evidence type="ECO:0000256" key="7">
    <source>
        <dbReference type="ARBA" id="ARBA00022838"/>
    </source>
</evidence>
<gene>
    <name evidence="16" type="primary">NDC80</name>
    <name evidence="16" type="ORF">EC957_010326</name>
</gene>
<evidence type="ECO:0000259" key="15">
    <source>
        <dbReference type="PROSITE" id="PS50103"/>
    </source>
</evidence>
<keyword evidence="4" id="KW-0158">Chromosome</keyword>